<evidence type="ECO:0000256" key="1">
    <source>
        <dbReference type="SAM" id="SignalP"/>
    </source>
</evidence>
<dbReference type="InterPro" id="IPR002110">
    <property type="entry name" value="Ankyrin_rpt"/>
</dbReference>
<evidence type="ECO:0000313" key="2">
    <source>
        <dbReference type="EMBL" id="KAF0720101.1"/>
    </source>
</evidence>
<keyword evidence="4" id="KW-1185">Reference proteome</keyword>
<dbReference type="PANTHER" id="PTHR46586">
    <property type="entry name" value="ANKYRIN REPEAT-CONTAINING PROTEIN"/>
    <property type="match status" value="1"/>
</dbReference>
<dbReference type="EMBL" id="VJMH01000031">
    <property type="protein sequence ID" value="KAF0720101.1"/>
    <property type="molecule type" value="Genomic_DNA"/>
</dbReference>
<dbReference type="SUPFAM" id="SSF48403">
    <property type="entry name" value="Ankyrin repeat"/>
    <property type="match status" value="1"/>
</dbReference>
<dbReference type="Gene3D" id="1.25.40.20">
    <property type="entry name" value="Ankyrin repeat-containing domain"/>
    <property type="match status" value="1"/>
</dbReference>
<keyword evidence="1" id="KW-0732">Signal</keyword>
<dbReference type="AlphaFoldDB" id="A0A485K855"/>
<dbReference type="PANTHER" id="PTHR46586:SF3">
    <property type="entry name" value="ANKYRIN REPEAT-CONTAINING PROTEIN"/>
    <property type="match status" value="1"/>
</dbReference>
<dbReference type="Proteomes" id="UP000332933">
    <property type="component" value="Unassembled WGS sequence"/>
</dbReference>
<reference evidence="3 4" key="1">
    <citation type="submission" date="2019-03" db="EMBL/GenBank/DDBJ databases">
        <authorList>
            <person name="Gaulin E."/>
            <person name="Dumas B."/>
        </authorList>
    </citation>
    <scope>NUCLEOTIDE SEQUENCE [LARGE SCALE GENOMIC DNA]</scope>
    <source>
        <strain evidence="3">CBS 568.67</strain>
    </source>
</reference>
<organism evidence="3 4">
    <name type="scientific">Aphanomyces stellatus</name>
    <dbReference type="NCBI Taxonomy" id="120398"/>
    <lineage>
        <taxon>Eukaryota</taxon>
        <taxon>Sar</taxon>
        <taxon>Stramenopiles</taxon>
        <taxon>Oomycota</taxon>
        <taxon>Saprolegniomycetes</taxon>
        <taxon>Saprolegniales</taxon>
        <taxon>Verrucalvaceae</taxon>
        <taxon>Aphanomyces</taxon>
    </lineage>
</organism>
<sequence>MSILAVLAATDLVGAITAYQPGLPAHLTPLATILCTACAESTSFLVTKNYPGFESNLAVFAPVFRAWLVAHGPAALPRLFHWLPHLQPMVVAYAAAVPDSAALLVYLHATGRLARQMPPIMDQAALSGQLHVMLFLDAVDMPGWRTWTMDIAASRGQLALVQFLHHGRREGCTTTAMDAAAGGGHLDVLHFLHVQRTEGCTVDAMDRAAAAGHLDTVVSLHVHRTEGCTQRAMDRAASNGHLHVVQFLHAHRTEGCTTHAMDAAACMGHWDVVRFLHAHRTEGCTPRAMTAAATKGQLDVVQLLYEERTVGRVAEALEGALSHGQWNVVRYFHANLEARGLPIPPRPIDPMERRHRMHGRWGMGMFHHHDSVMLDLF</sequence>
<feature type="signal peptide" evidence="1">
    <location>
        <begin position="1"/>
        <end position="18"/>
    </location>
</feature>
<dbReference type="EMBL" id="CAADRA010000031">
    <property type="protein sequence ID" value="VFT77794.1"/>
    <property type="molecule type" value="Genomic_DNA"/>
</dbReference>
<reference evidence="2" key="2">
    <citation type="submission" date="2019-06" db="EMBL/GenBank/DDBJ databases">
        <title>Genomics analysis of Aphanomyces spp. identifies a new class of oomycete effector associated with host adaptation.</title>
        <authorList>
            <person name="Gaulin E."/>
        </authorList>
    </citation>
    <scope>NUCLEOTIDE SEQUENCE</scope>
    <source>
        <strain evidence="2">CBS 578.67</strain>
    </source>
</reference>
<gene>
    <name evidence="3" type="primary">Aste57867_569</name>
    <name evidence="2" type="ORF">As57867_000568</name>
    <name evidence="3" type="ORF">ASTE57867_569</name>
</gene>
<dbReference type="InterPro" id="IPR052050">
    <property type="entry name" value="SecEffector_AnkRepeat"/>
</dbReference>
<evidence type="ECO:0000313" key="3">
    <source>
        <dbReference type="EMBL" id="VFT77794.1"/>
    </source>
</evidence>
<accession>A0A485K855</accession>
<proteinExistence type="predicted"/>
<feature type="chain" id="PRO_5036115917" evidence="1">
    <location>
        <begin position="19"/>
        <end position="377"/>
    </location>
</feature>
<name>A0A485K855_9STRA</name>
<protein>
    <submittedName>
        <fullName evidence="3">Aste57867_569 protein</fullName>
    </submittedName>
</protein>
<dbReference type="InterPro" id="IPR036770">
    <property type="entry name" value="Ankyrin_rpt-contain_sf"/>
</dbReference>
<dbReference type="Pfam" id="PF13637">
    <property type="entry name" value="Ank_4"/>
    <property type="match status" value="2"/>
</dbReference>
<evidence type="ECO:0000313" key="4">
    <source>
        <dbReference type="Proteomes" id="UP000332933"/>
    </source>
</evidence>